<proteinExistence type="evidence at transcript level"/>
<dbReference type="EMBL" id="BT134769">
    <property type="protein sequence ID" value="AFK34564.1"/>
    <property type="molecule type" value="mRNA"/>
</dbReference>
<sequence>MRILESIFNSGMVIALDLVAASARFRRTTRRRGNVDPETEDHSPSRPSSPTSSGPQTIPIN</sequence>
<reference evidence="2" key="1">
    <citation type="submission" date="2012-05" db="EMBL/GenBank/DDBJ databases">
        <authorList>
            <person name="Krishnakumar V."/>
            <person name="Cheung F."/>
            <person name="Xiao Y."/>
            <person name="Chan A."/>
            <person name="Moskal W.A."/>
            <person name="Town C.D."/>
        </authorList>
    </citation>
    <scope>NUCLEOTIDE SEQUENCE</scope>
</reference>
<organism evidence="2">
    <name type="scientific">Lotus japonicus</name>
    <name type="common">Lotus corniculatus var. japonicus</name>
    <dbReference type="NCBI Taxonomy" id="34305"/>
    <lineage>
        <taxon>Eukaryota</taxon>
        <taxon>Viridiplantae</taxon>
        <taxon>Streptophyta</taxon>
        <taxon>Embryophyta</taxon>
        <taxon>Tracheophyta</taxon>
        <taxon>Spermatophyta</taxon>
        <taxon>Magnoliopsida</taxon>
        <taxon>eudicotyledons</taxon>
        <taxon>Gunneridae</taxon>
        <taxon>Pentapetalae</taxon>
        <taxon>rosids</taxon>
        <taxon>fabids</taxon>
        <taxon>Fabales</taxon>
        <taxon>Fabaceae</taxon>
        <taxon>Papilionoideae</taxon>
        <taxon>50 kb inversion clade</taxon>
        <taxon>NPAAA clade</taxon>
        <taxon>Hologalegina</taxon>
        <taxon>robinioid clade</taxon>
        <taxon>Loteae</taxon>
        <taxon>Lotus</taxon>
    </lineage>
</organism>
<evidence type="ECO:0000313" key="2">
    <source>
        <dbReference type="EMBL" id="AFK34564.1"/>
    </source>
</evidence>
<name>I3S2S2_LOTJA</name>
<dbReference type="AlphaFoldDB" id="I3S2S2"/>
<feature type="region of interest" description="Disordered" evidence="1">
    <location>
        <begin position="25"/>
        <end position="61"/>
    </location>
</feature>
<protein>
    <submittedName>
        <fullName evidence="2">Uncharacterized protein</fullName>
    </submittedName>
</protein>
<accession>I3S2S2</accession>
<feature type="compositionally biased region" description="Low complexity" evidence="1">
    <location>
        <begin position="45"/>
        <end position="55"/>
    </location>
</feature>
<evidence type="ECO:0000256" key="1">
    <source>
        <dbReference type="SAM" id="MobiDB-lite"/>
    </source>
</evidence>